<protein>
    <submittedName>
        <fullName evidence="2">Uncharacterized protein</fullName>
    </submittedName>
</protein>
<evidence type="ECO:0000313" key="2">
    <source>
        <dbReference type="EMBL" id="MBM7127352.1"/>
    </source>
</evidence>
<name>A0ABS2K824_9GAMM</name>
<comment type="caution">
    <text evidence="2">The sequence shown here is derived from an EMBL/GenBank/DDBJ whole genome shotgun (WGS) entry which is preliminary data.</text>
</comment>
<dbReference type="EMBL" id="JADIKE010000039">
    <property type="protein sequence ID" value="MBM7127352.1"/>
    <property type="molecule type" value="Genomic_DNA"/>
</dbReference>
<keyword evidence="3" id="KW-1185">Reference proteome</keyword>
<reference evidence="2" key="1">
    <citation type="submission" date="2020-10" db="EMBL/GenBank/DDBJ databases">
        <title>Phylogeny of dyella-like bacteria.</title>
        <authorList>
            <person name="Fu J."/>
        </authorList>
    </citation>
    <scope>NUCLEOTIDE SEQUENCE</scope>
    <source>
        <strain evidence="2">DHOC52</strain>
    </source>
</reference>
<organism evidence="2 3">
    <name type="scientific">Dyella flava</name>
    <dbReference type="NCBI Taxonomy" id="1920170"/>
    <lineage>
        <taxon>Bacteria</taxon>
        <taxon>Pseudomonadati</taxon>
        <taxon>Pseudomonadota</taxon>
        <taxon>Gammaproteobacteria</taxon>
        <taxon>Lysobacterales</taxon>
        <taxon>Rhodanobacteraceae</taxon>
        <taxon>Dyella</taxon>
    </lineage>
</organism>
<proteinExistence type="predicted"/>
<keyword evidence="1" id="KW-0732">Signal</keyword>
<gene>
    <name evidence="2" type="ORF">ISP19_18410</name>
</gene>
<evidence type="ECO:0000313" key="3">
    <source>
        <dbReference type="Proteomes" id="UP001430149"/>
    </source>
</evidence>
<sequence length="174" mass="18447">MKISAALLTMVSLMTMTAGDIFAGTSKSVDTSLQTGLATAKQKTRIPILLPGTLPPRLQSIPGLISSATADNDSYDIPLYMGDGSGGTTLFVGDFSGNAHYKFAPRGKPVRLIDHIVGHFLPRSCGGSCAPSSIEWRVKGIHYEIQLKFGFDNEAEEQKTMVDVANSAISGGAR</sequence>
<feature type="signal peptide" evidence="1">
    <location>
        <begin position="1"/>
        <end position="23"/>
    </location>
</feature>
<evidence type="ECO:0000256" key="1">
    <source>
        <dbReference type="SAM" id="SignalP"/>
    </source>
</evidence>
<dbReference type="RefSeq" id="WP_204683887.1">
    <property type="nucleotide sequence ID" value="NZ_BSNR01000014.1"/>
</dbReference>
<dbReference type="Proteomes" id="UP001430149">
    <property type="component" value="Unassembled WGS sequence"/>
</dbReference>
<feature type="chain" id="PRO_5046385085" evidence="1">
    <location>
        <begin position="24"/>
        <end position="174"/>
    </location>
</feature>
<accession>A0ABS2K824</accession>